<dbReference type="Proteomes" id="UP001597506">
    <property type="component" value="Unassembled WGS sequence"/>
</dbReference>
<name>A0ABW5RS53_9BACI</name>
<keyword evidence="2" id="KW-1185">Reference proteome</keyword>
<dbReference type="Gene3D" id="3.30.530.20">
    <property type="match status" value="1"/>
</dbReference>
<dbReference type="Pfam" id="PF10604">
    <property type="entry name" value="Polyketide_cyc2"/>
    <property type="match status" value="1"/>
</dbReference>
<dbReference type="InterPro" id="IPR019587">
    <property type="entry name" value="Polyketide_cyclase/dehydratase"/>
</dbReference>
<evidence type="ECO:0000313" key="1">
    <source>
        <dbReference type="EMBL" id="MFD2680437.1"/>
    </source>
</evidence>
<gene>
    <name evidence="1" type="ORF">ACFSUL_06680</name>
</gene>
<dbReference type="InterPro" id="IPR023393">
    <property type="entry name" value="START-like_dom_sf"/>
</dbReference>
<sequence length="147" mass="17155">MAAFTREIEISKPIEEVFQYITDVSKASKIMRNVIESNWITAGPVMVGAKFKEVREIRGKKAESIIEVIAYEPNKRYSVKSEMKGLELIYHYYFTESKIGTIVQFICDVEVYTFMMKLTKPMFIKILQKEDGNHLENLKREMEKVSV</sequence>
<evidence type="ECO:0000313" key="2">
    <source>
        <dbReference type="Proteomes" id="UP001597506"/>
    </source>
</evidence>
<organism evidence="1 2">
    <name type="scientific">Bacillus seohaeanensis</name>
    <dbReference type="NCBI Taxonomy" id="284580"/>
    <lineage>
        <taxon>Bacteria</taxon>
        <taxon>Bacillati</taxon>
        <taxon>Bacillota</taxon>
        <taxon>Bacilli</taxon>
        <taxon>Bacillales</taxon>
        <taxon>Bacillaceae</taxon>
        <taxon>Bacillus</taxon>
    </lineage>
</organism>
<accession>A0ABW5RS53</accession>
<dbReference type="RefSeq" id="WP_377933836.1">
    <property type="nucleotide sequence ID" value="NZ_JBHUMF010000015.1"/>
</dbReference>
<reference evidence="2" key="1">
    <citation type="journal article" date="2019" name="Int. J. Syst. Evol. Microbiol.">
        <title>The Global Catalogue of Microorganisms (GCM) 10K type strain sequencing project: providing services to taxonomists for standard genome sequencing and annotation.</title>
        <authorList>
            <consortium name="The Broad Institute Genomics Platform"/>
            <consortium name="The Broad Institute Genome Sequencing Center for Infectious Disease"/>
            <person name="Wu L."/>
            <person name="Ma J."/>
        </authorList>
    </citation>
    <scope>NUCLEOTIDE SEQUENCE [LARGE SCALE GENOMIC DNA]</scope>
    <source>
        <strain evidence="2">KCTC 3913</strain>
    </source>
</reference>
<comment type="caution">
    <text evidence="1">The sequence shown here is derived from an EMBL/GenBank/DDBJ whole genome shotgun (WGS) entry which is preliminary data.</text>
</comment>
<proteinExistence type="predicted"/>
<dbReference type="EMBL" id="JBHUMF010000015">
    <property type="protein sequence ID" value="MFD2680437.1"/>
    <property type="molecule type" value="Genomic_DNA"/>
</dbReference>
<protein>
    <submittedName>
        <fullName evidence="1">SRPBCC family protein</fullName>
    </submittedName>
</protein>
<dbReference type="SUPFAM" id="SSF55961">
    <property type="entry name" value="Bet v1-like"/>
    <property type="match status" value="1"/>
</dbReference>